<keyword evidence="4" id="KW-1185">Reference proteome</keyword>
<dbReference type="InterPro" id="IPR017938">
    <property type="entry name" value="Riboflavin_synthase-like_b-brl"/>
</dbReference>
<dbReference type="PRINTS" id="PR00406">
    <property type="entry name" value="CYTB5RDTASE"/>
</dbReference>
<comment type="cofactor">
    <cofactor evidence="1">
        <name>[2Fe-2S] cluster</name>
        <dbReference type="ChEBI" id="CHEBI:190135"/>
    </cofactor>
</comment>
<comment type="caution">
    <text evidence="3">The sequence shown here is derived from an EMBL/GenBank/DDBJ whole genome shotgun (WGS) entry which is preliminary data.</text>
</comment>
<accession>A0A2P7RMI2</accession>
<name>A0A2P7RMI2_9HYPH</name>
<dbReference type="Gene3D" id="2.40.30.10">
    <property type="entry name" value="Translation factors"/>
    <property type="match status" value="1"/>
</dbReference>
<dbReference type="OrthoDB" id="9786134at2"/>
<dbReference type="EMBL" id="PXYK01000042">
    <property type="protein sequence ID" value="PSJ51409.1"/>
    <property type="molecule type" value="Genomic_DNA"/>
</dbReference>
<dbReference type="InterPro" id="IPR017927">
    <property type="entry name" value="FAD-bd_FR_type"/>
</dbReference>
<dbReference type="InterPro" id="IPR001709">
    <property type="entry name" value="Flavoprot_Pyr_Nucl_cyt_Rdtase"/>
</dbReference>
<dbReference type="RefSeq" id="WP_106775399.1">
    <property type="nucleotide sequence ID" value="NZ_PXYK01000042.1"/>
</dbReference>
<dbReference type="InterPro" id="IPR050415">
    <property type="entry name" value="MRET"/>
</dbReference>
<dbReference type="Pfam" id="PF00970">
    <property type="entry name" value="FAD_binding_6"/>
    <property type="match status" value="1"/>
</dbReference>
<gene>
    <name evidence="3" type="ORF">C7I84_27450</name>
</gene>
<dbReference type="AlphaFoldDB" id="A0A2P7RMI2"/>
<reference evidence="3 4" key="1">
    <citation type="submission" date="2018-03" db="EMBL/GenBank/DDBJ databases">
        <title>The draft genome of Mesorhizobium sp. 6GN-30.</title>
        <authorList>
            <person name="Liu L."/>
            <person name="Li L."/>
            <person name="Wang T."/>
            <person name="Zhang X."/>
            <person name="Liang L."/>
        </authorList>
    </citation>
    <scope>NUCLEOTIDE SEQUENCE [LARGE SCALE GENOMIC DNA]</scope>
    <source>
        <strain evidence="3 4">6GN30</strain>
    </source>
</reference>
<dbReference type="InterPro" id="IPR008333">
    <property type="entry name" value="Cbr1-like_FAD-bd_dom"/>
</dbReference>
<dbReference type="PROSITE" id="PS51384">
    <property type="entry name" value="FAD_FR"/>
    <property type="match status" value="1"/>
</dbReference>
<evidence type="ECO:0000256" key="1">
    <source>
        <dbReference type="ARBA" id="ARBA00034078"/>
    </source>
</evidence>
<dbReference type="PANTHER" id="PTHR47354">
    <property type="entry name" value="NADH OXIDOREDUCTASE HCR"/>
    <property type="match status" value="1"/>
</dbReference>
<dbReference type="SUPFAM" id="SSF52343">
    <property type="entry name" value="Ferredoxin reductase-like, C-terminal NADP-linked domain"/>
    <property type="match status" value="1"/>
</dbReference>
<dbReference type="InterPro" id="IPR001433">
    <property type="entry name" value="OxRdtase_FAD/NAD-bd"/>
</dbReference>
<dbReference type="SUPFAM" id="SSF63380">
    <property type="entry name" value="Riboflavin synthase domain-like"/>
    <property type="match status" value="1"/>
</dbReference>
<dbReference type="PRINTS" id="PR00371">
    <property type="entry name" value="FPNCR"/>
</dbReference>
<evidence type="ECO:0000259" key="2">
    <source>
        <dbReference type="PROSITE" id="PS51384"/>
    </source>
</evidence>
<sequence length="252" mass="27212">MTDGGAEPGTVRAARWQPSTIKRIVRQTPRVTSFFLLPRTPFVWRAGQHADVRLTAPDGYTAQRSYSIAGAPEAGPEVELAVERLEDGEVSSFFHDVAAVGDEIEIKGPLGGHFVWNAADGGPLLLIGGGSGVVPLMSMLRHRAERAAHVPVAMLYSARAWDEIIFRDELLDLDGKVGLSLAFALTREPARRSQDFSRRIDPPMVAAVLAALSEGPRLAFVCGANRFVSAASDALIAAGIDPQRIRTERYGQ</sequence>
<dbReference type="GO" id="GO:0016491">
    <property type="term" value="F:oxidoreductase activity"/>
    <property type="evidence" value="ECO:0007669"/>
    <property type="project" value="InterPro"/>
</dbReference>
<evidence type="ECO:0000313" key="4">
    <source>
        <dbReference type="Proteomes" id="UP000241229"/>
    </source>
</evidence>
<dbReference type="Proteomes" id="UP000241229">
    <property type="component" value="Unassembled WGS sequence"/>
</dbReference>
<evidence type="ECO:0000313" key="3">
    <source>
        <dbReference type="EMBL" id="PSJ51409.1"/>
    </source>
</evidence>
<protein>
    <submittedName>
        <fullName evidence="3">Oxidoreductase</fullName>
    </submittedName>
</protein>
<dbReference type="PANTHER" id="PTHR47354:SF5">
    <property type="entry name" value="PROTEIN RFBI"/>
    <property type="match status" value="1"/>
</dbReference>
<dbReference type="Pfam" id="PF00175">
    <property type="entry name" value="NAD_binding_1"/>
    <property type="match status" value="1"/>
</dbReference>
<feature type="domain" description="FAD-binding FR-type" evidence="2">
    <location>
        <begin position="14"/>
        <end position="116"/>
    </location>
</feature>
<dbReference type="InterPro" id="IPR039261">
    <property type="entry name" value="FNR_nucleotide-bd"/>
</dbReference>
<proteinExistence type="predicted"/>
<dbReference type="Gene3D" id="3.40.50.80">
    <property type="entry name" value="Nucleotide-binding domain of ferredoxin-NADP reductase (FNR) module"/>
    <property type="match status" value="1"/>
</dbReference>
<organism evidence="3 4">
    <name type="scientific">Kumtagia ephedrae</name>
    <dbReference type="NCBI Taxonomy" id="2116701"/>
    <lineage>
        <taxon>Bacteria</taxon>
        <taxon>Pseudomonadati</taxon>
        <taxon>Pseudomonadota</taxon>
        <taxon>Alphaproteobacteria</taxon>
        <taxon>Hyphomicrobiales</taxon>
        <taxon>Phyllobacteriaceae</taxon>
        <taxon>Kumtagia</taxon>
    </lineage>
</organism>